<dbReference type="PANTHER" id="PTHR34108">
    <property type="entry name" value="SEPTUM SITE-DETERMINING PROTEIN MINC"/>
    <property type="match status" value="1"/>
</dbReference>
<dbReference type="Pfam" id="PF03775">
    <property type="entry name" value="MinC_C"/>
    <property type="match status" value="1"/>
</dbReference>
<dbReference type="Gene3D" id="3.30.160.540">
    <property type="match status" value="1"/>
</dbReference>
<dbReference type="PANTHER" id="PTHR34108:SF1">
    <property type="entry name" value="SEPTUM SITE-DETERMINING PROTEIN MINC"/>
    <property type="match status" value="1"/>
</dbReference>
<protein>
    <recommendedName>
        <fullName evidence="6">Probable septum site-determining protein MinC</fullName>
    </recommendedName>
</protein>
<dbReference type="SUPFAM" id="SSF63848">
    <property type="entry name" value="Cell-division inhibitor MinC, C-terminal domain"/>
    <property type="match status" value="1"/>
</dbReference>
<dbReference type="Proteomes" id="UP000600565">
    <property type="component" value="Unassembled WGS sequence"/>
</dbReference>
<dbReference type="InterPro" id="IPR036145">
    <property type="entry name" value="MinC_C_sf"/>
</dbReference>
<feature type="domain" description="Septum site-determining protein MinC N-terminal" evidence="8">
    <location>
        <begin position="6"/>
        <end position="79"/>
    </location>
</feature>
<dbReference type="InterPro" id="IPR005526">
    <property type="entry name" value="Septum_form_inhib_MinC_C"/>
</dbReference>
<evidence type="ECO:0000256" key="3">
    <source>
        <dbReference type="ARBA" id="ARBA00023210"/>
    </source>
</evidence>
<evidence type="ECO:0000313" key="10">
    <source>
        <dbReference type="Proteomes" id="UP000600565"/>
    </source>
</evidence>
<evidence type="ECO:0000259" key="7">
    <source>
        <dbReference type="Pfam" id="PF03775"/>
    </source>
</evidence>
<evidence type="ECO:0000256" key="2">
    <source>
        <dbReference type="ARBA" id="ARBA00022618"/>
    </source>
</evidence>
<proteinExistence type="inferred from homology"/>
<keyword evidence="10" id="KW-1185">Reference proteome</keyword>
<keyword evidence="3 6" id="KW-0717">Septation</keyword>
<reference evidence="9 10" key="1">
    <citation type="submission" date="2020-08" db="EMBL/GenBank/DDBJ databases">
        <title>A Genomic Blueprint of the Chicken Gut Microbiome.</title>
        <authorList>
            <person name="Gilroy R."/>
            <person name="Ravi A."/>
            <person name="Getino M."/>
            <person name="Pursley I."/>
            <person name="Horton D.L."/>
            <person name="Alikhan N.-F."/>
            <person name="Baker D."/>
            <person name="Gharbi K."/>
            <person name="Hall N."/>
            <person name="Watson M."/>
            <person name="Adriaenssens E.M."/>
            <person name="Foster-Nyarko E."/>
            <person name="Jarju S."/>
            <person name="Secka A."/>
            <person name="Antonio M."/>
            <person name="Oren A."/>
            <person name="Chaudhuri R."/>
            <person name="La Ragione R.M."/>
            <person name="Hildebrand F."/>
            <person name="Pallen M.J."/>
        </authorList>
    </citation>
    <scope>NUCLEOTIDE SEQUENCE [LARGE SCALE GENOMIC DNA]</scope>
    <source>
        <strain evidence="9 10">Sa1YVA6</strain>
    </source>
</reference>
<dbReference type="InterPro" id="IPR055219">
    <property type="entry name" value="MinC_N_1"/>
</dbReference>
<sequence length="222" mass="24907">MKKQLIHIKGTKDGLVLRLDDQCSYSELVEELEKKVTEGHLDGKIDVQLHLGKRYCTPEQKAQLTKVVEEHQKLCVKKIQSDVITIEESFKQLETNRFETYVGIVRSGQTLRVTGDLLVLGDVNPNGRIEAGGNVHIAGKLKGIVHAGVNGNEEAIVYASHFEPTHVLIGNHVEVMTNESQFILDHTHQIFAYLGENDIIAYDRIQELRNIRPNLSTYKGGS</sequence>
<comment type="function">
    <text evidence="6">Cell division inhibitor that blocks the formation of polar Z ring septums. Rapidly oscillates between the poles of the cell to destabilize FtsZ filaments that have formed before they mature into polar Z rings. Prevents FtsZ polymerization.</text>
</comment>
<gene>
    <name evidence="6" type="primary">minC</name>
    <name evidence="9" type="ORF">H9632_03450</name>
</gene>
<name>A0ABR8XJM3_9BACL</name>
<evidence type="ECO:0000256" key="1">
    <source>
        <dbReference type="ARBA" id="ARBA00006291"/>
    </source>
</evidence>
<dbReference type="InterPro" id="IPR013033">
    <property type="entry name" value="MinC"/>
</dbReference>
<dbReference type="Pfam" id="PF22642">
    <property type="entry name" value="MinC_N_1"/>
    <property type="match status" value="1"/>
</dbReference>
<feature type="domain" description="Septum formation inhibitor MinC C-terminal" evidence="7">
    <location>
        <begin position="104"/>
        <end position="181"/>
    </location>
</feature>
<dbReference type="EMBL" id="JACSPW010000002">
    <property type="protein sequence ID" value="MBD8032111.1"/>
    <property type="molecule type" value="Genomic_DNA"/>
</dbReference>
<evidence type="ECO:0000313" key="9">
    <source>
        <dbReference type="EMBL" id="MBD8032111.1"/>
    </source>
</evidence>
<dbReference type="HAMAP" id="MF_00267">
    <property type="entry name" value="MinC"/>
    <property type="match status" value="1"/>
</dbReference>
<comment type="similarity">
    <text evidence="1 6">Belongs to the MinC family.</text>
</comment>
<comment type="caution">
    <text evidence="9">The sequence shown here is derived from an EMBL/GenBank/DDBJ whole genome shotgun (WGS) entry which is preliminary data.</text>
</comment>
<keyword evidence="2 6" id="KW-0132">Cell division</keyword>
<evidence type="ECO:0000259" key="8">
    <source>
        <dbReference type="Pfam" id="PF22642"/>
    </source>
</evidence>
<evidence type="ECO:0000256" key="4">
    <source>
        <dbReference type="ARBA" id="ARBA00023306"/>
    </source>
</evidence>
<dbReference type="Gene3D" id="2.160.20.70">
    <property type="match status" value="1"/>
</dbReference>
<accession>A0ABR8XJM3</accession>
<organism evidence="9 10">
    <name type="scientific">Solibacillus merdavium</name>
    <dbReference type="NCBI Taxonomy" id="2762218"/>
    <lineage>
        <taxon>Bacteria</taxon>
        <taxon>Bacillati</taxon>
        <taxon>Bacillota</taxon>
        <taxon>Bacilli</taxon>
        <taxon>Bacillales</taxon>
        <taxon>Caryophanaceae</taxon>
        <taxon>Solibacillus</taxon>
    </lineage>
</organism>
<evidence type="ECO:0000256" key="6">
    <source>
        <dbReference type="HAMAP-Rule" id="MF_00267"/>
    </source>
</evidence>
<evidence type="ECO:0000256" key="5">
    <source>
        <dbReference type="ARBA" id="ARBA00046874"/>
    </source>
</evidence>
<comment type="subunit">
    <text evidence="5 6">Interacts with MinD and FtsZ.</text>
</comment>
<dbReference type="RefSeq" id="WP_191702720.1">
    <property type="nucleotide sequence ID" value="NZ_JACSPW010000002.1"/>
</dbReference>
<keyword evidence="4 6" id="KW-0131">Cell cycle</keyword>
<dbReference type="InterPro" id="IPR016098">
    <property type="entry name" value="CAP/MinC_C"/>
</dbReference>